<proteinExistence type="predicted"/>
<dbReference type="CDD" id="cd23992">
    <property type="entry name" value="PBP_GOBP"/>
    <property type="match status" value="1"/>
</dbReference>
<accession>A0ABD2MP61</accession>
<feature type="signal peptide" evidence="1">
    <location>
        <begin position="1"/>
        <end position="20"/>
    </location>
</feature>
<dbReference type="Proteomes" id="UP001516400">
    <property type="component" value="Unassembled WGS sequence"/>
</dbReference>
<dbReference type="EMBL" id="JABFTP020000021">
    <property type="protein sequence ID" value="KAL3268142.1"/>
    <property type="molecule type" value="Genomic_DNA"/>
</dbReference>
<protein>
    <submittedName>
        <fullName evidence="2">Uncharacterized protein</fullName>
    </submittedName>
</protein>
<dbReference type="InterPro" id="IPR006170">
    <property type="entry name" value="PBP/GOBP"/>
</dbReference>
<dbReference type="AlphaFoldDB" id="A0ABD2MP61"/>
<comment type="caution">
    <text evidence="2">The sequence shown here is derived from an EMBL/GenBank/DDBJ whole genome shotgun (WGS) entry which is preliminary data.</text>
</comment>
<feature type="chain" id="PRO_5044745070" evidence="1">
    <location>
        <begin position="21"/>
        <end position="143"/>
    </location>
</feature>
<organism evidence="2 3">
    <name type="scientific">Cryptolaemus montrouzieri</name>
    <dbReference type="NCBI Taxonomy" id="559131"/>
    <lineage>
        <taxon>Eukaryota</taxon>
        <taxon>Metazoa</taxon>
        <taxon>Ecdysozoa</taxon>
        <taxon>Arthropoda</taxon>
        <taxon>Hexapoda</taxon>
        <taxon>Insecta</taxon>
        <taxon>Pterygota</taxon>
        <taxon>Neoptera</taxon>
        <taxon>Endopterygota</taxon>
        <taxon>Coleoptera</taxon>
        <taxon>Polyphaga</taxon>
        <taxon>Cucujiformia</taxon>
        <taxon>Coccinelloidea</taxon>
        <taxon>Coccinellidae</taxon>
        <taxon>Scymninae</taxon>
        <taxon>Scymnini</taxon>
        <taxon>Cryptolaemus</taxon>
    </lineage>
</organism>
<keyword evidence="3" id="KW-1185">Reference proteome</keyword>
<dbReference type="PANTHER" id="PTHR21364">
    <property type="entry name" value="GENERAL ODORANT-BINDING PROTEIN 19A"/>
    <property type="match status" value="1"/>
</dbReference>
<dbReference type="PANTHER" id="PTHR21364:SF2">
    <property type="entry name" value="GENERAL ODORANT-BINDING PROTEIN 19A"/>
    <property type="match status" value="1"/>
</dbReference>
<sequence length="143" mass="16019">MKIEATLIICAYFLHPYVEGAMTDAQMKATVKLLRNVCQPKNKATNEQIDAMHKGDWNQDKNGMCYMHCILSNYKLLTKENKFDWEGALATLEAIAPDSIKATAVHAVHSCKDAVKTTSDKCIAAHELAHCIYLDNPEAYFLP</sequence>
<dbReference type="InterPro" id="IPR036728">
    <property type="entry name" value="PBP_GOBP_sf"/>
</dbReference>
<name>A0ABD2MP61_9CUCU</name>
<keyword evidence="1" id="KW-0732">Signal</keyword>
<evidence type="ECO:0000256" key="1">
    <source>
        <dbReference type="SAM" id="SignalP"/>
    </source>
</evidence>
<dbReference type="SUPFAM" id="SSF47565">
    <property type="entry name" value="Insect pheromone/odorant-binding proteins"/>
    <property type="match status" value="1"/>
</dbReference>
<dbReference type="Pfam" id="PF01395">
    <property type="entry name" value="PBP_GOBP"/>
    <property type="match status" value="1"/>
</dbReference>
<evidence type="ECO:0000313" key="2">
    <source>
        <dbReference type="EMBL" id="KAL3268142.1"/>
    </source>
</evidence>
<dbReference type="Gene3D" id="1.10.238.20">
    <property type="entry name" value="Pheromone/general odorant binding protein domain"/>
    <property type="match status" value="1"/>
</dbReference>
<evidence type="ECO:0000313" key="3">
    <source>
        <dbReference type="Proteomes" id="UP001516400"/>
    </source>
</evidence>
<gene>
    <name evidence="2" type="ORF">HHI36_007270</name>
</gene>
<dbReference type="SMART" id="SM00708">
    <property type="entry name" value="PhBP"/>
    <property type="match status" value="1"/>
</dbReference>
<reference evidence="2 3" key="1">
    <citation type="journal article" date="2021" name="BMC Biol.">
        <title>Horizontally acquired antibacterial genes associated with adaptive radiation of ladybird beetles.</title>
        <authorList>
            <person name="Li H.S."/>
            <person name="Tang X.F."/>
            <person name="Huang Y.H."/>
            <person name="Xu Z.Y."/>
            <person name="Chen M.L."/>
            <person name="Du X.Y."/>
            <person name="Qiu B.Y."/>
            <person name="Chen P.T."/>
            <person name="Zhang W."/>
            <person name="Slipinski A."/>
            <person name="Escalona H.E."/>
            <person name="Waterhouse R.M."/>
            <person name="Zwick A."/>
            <person name="Pang H."/>
        </authorList>
    </citation>
    <scope>NUCLEOTIDE SEQUENCE [LARGE SCALE GENOMIC DNA]</scope>
    <source>
        <strain evidence="2">SYSU2018</strain>
    </source>
</reference>